<evidence type="ECO:0000256" key="3">
    <source>
        <dbReference type="SAM" id="Phobius"/>
    </source>
</evidence>
<protein>
    <submittedName>
        <fullName evidence="5">Isoflavone reductase family protein-like protein CipA</fullName>
    </submittedName>
</protein>
<dbReference type="InterPro" id="IPR045312">
    <property type="entry name" value="PCBER-like"/>
</dbReference>
<dbReference type="PANTHER" id="PTHR47706">
    <property type="entry name" value="NMRA-LIKE FAMILY PROTEIN"/>
    <property type="match status" value="1"/>
</dbReference>
<dbReference type="SUPFAM" id="SSF51735">
    <property type="entry name" value="NAD(P)-binding Rossmann-fold domains"/>
    <property type="match status" value="1"/>
</dbReference>
<keyword evidence="2" id="KW-0560">Oxidoreductase</keyword>
<sequence length="337" mass="36633">MSSRNAEQQQFRFKYLLYLAAALPVLFFLFKNYYTDNTMAIKNVVLVGAGGNLGPSILHAFLKHSPYNVSVLSRQESTSTFPSEVKVLKADYTSIDSLTTALKGQDAVISLVGRPDAQQILVDASIAAGVQRFIPSEFGSNTADPAVVAKVPIFKGKVGVIEYLQTKEKEISWSGVITGPFFDWGLKVGFLGLNAGTKTATLIDGGKARFSGTNLHQIGLALIKVLEKAEETKNKYIYVSSFETTQNDLLAEVEKITGEKWTVTQVKSADLFKEGGEKLAKGDFSGIPALLQGNIFGEEELSDSTVQGLWNEKLGLEKESFEESIKAGLAGKLYGDH</sequence>
<dbReference type="GO" id="GO:0016491">
    <property type="term" value="F:oxidoreductase activity"/>
    <property type="evidence" value="ECO:0007669"/>
    <property type="project" value="UniProtKB-KW"/>
</dbReference>
<accession>A0A6A6RLQ0</accession>
<evidence type="ECO:0000256" key="2">
    <source>
        <dbReference type="ARBA" id="ARBA00023002"/>
    </source>
</evidence>
<keyword evidence="1" id="KW-0521">NADP</keyword>
<keyword evidence="3" id="KW-1133">Transmembrane helix</keyword>
<dbReference type="PANTHER" id="PTHR47706:SF10">
    <property type="entry name" value="NMRA-LIKE DOMAIN-CONTAINING PROTEIN"/>
    <property type="match status" value="1"/>
</dbReference>
<evidence type="ECO:0000256" key="1">
    <source>
        <dbReference type="ARBA" id="ARBA00022857"/>
    </source>
</evidence>
<proteinExistence type="predicted"/>
<gene>
    <name evidence="5" type="ORF">P280DRAFT_473087</name>
</gene>
<dbReference type="Pfam" id="PF05368">
    <property type="entry name" value="NmrA"/>
    <property type="match status" value="1"/>
</dbReference>
<evidence type="ECO:0000259" key="4">
    <source>
        <dbReference type="Pfam" id="PF05368"/>
    </source>
</evidence>
<dbReference type="Proteomes" id="UP000799753">
    <property type="component" value="Unassembled WGS sequence"/>
</dbReference>
<organism evidence="5 6">
    <name type="scientific">Massarina eburnea CBS 473.64</name>
    <dbReference type="NCBI Taxonomy" id="1395130"/>
    <lineage>
        <taxon>Eukaryota</taxon>
        <taxon>Fungi</taxon>
        <taxon>Dikarya</taxon>
        <taxon>Ascomycota</taxon>
        <taxon>Pezizomycotina</taxon>
        <taxon>Dothideomycetes</taxon>
        <taxon>Pleosporomycetidae</taxon>
        <taxon>Pleosporales</taxon>
        <taxon>Massarineae</taxon>
        <taxon>Massarinaceae</taxon>
        <taxon>Massarina</taxon>
    </lineage>
</organism>
<feature type="domain" description="NmrA-like" evidence="4">
    <location>
        <begin position="42"/>
        <end position="274"/>
    </location>
</feature>
<keyword evidence="3" id="KW-0472">Membrane</keyword>
<dbReference type="EMBL" id="MU006798">
    <property type="protein sequence ID" value="KAF2636539.1"/>
    <property type="molecule type" value="Genomic_DNA"/>
</dbReference>
<reference evidence="5" key="1">
    <citation type="journal article" date="2020" name="Stud. Mycol.">
        <title>101 Dothideomycetes genomes: a test case for predicting lifestyles and emergence of pathogens.</title>
        <authorList>
            <person name="Haridas S."/>
            <person name="Albert R."/>
            <person name="Binder M."/>
            <person name="Bloem J."/>
            <person name="Labutti K."/>
            <person name="Salamov A."/>
            <person name="Andreopoulos B."/>
            <person name="Baker S."/>
            <person name="Barry K."/>
            <person name="Bills G."/>
            <person name="Bluhm B."/>
            <person name="Cannon C."/>
            <person name="Castanera R."/>
            <person name="Culley D."/>
            <person name="Daum C."/>
            <person name="Ezra D."/>
            <person name="Gonzalez J."/>
            <person name="Henrissat B."/>
            <person name="Kuo A."/>
            <person name="Liang C."/>
            <person name="Lipzen A."/>
            <person name="Lutzoni F."/>
            <person name="Magnuson J."/>
            <person name="Mondo S."/>
            <person name="Nolan M."/>
            <person name="Ohm R."/>
            <person name="Pangilinan J."/>
            <person name="Park H.-J."/>
            <person name="Ramirez L."/>
            <person name="Alfaro M."/>
            <person name="Sun H."/>
            <person name="Tritt A."/>
            <person name="Yoshinaga Y."/>
            <person name="Zwiers L.-H."/>
            <person name="Turgeon B."/>
            <person name="Goodwin S."/>
            <person name="Spatafora J."/>
            <person name="Crous P."/>
            <person name="Grigoriev I."/>
        </authorList>
    </citation>
    <scope>NUCLEOTIDE SEQUENCE</scope>
    <source>
        <strain evidence="5">CBS 473.64</strain>
    </source>
</reference>
<dbReference type="OrthoDB" id="9984533at2759"/>
<dbReference type="InterPro" id="IPR036291">
    <property type="entry name" value="NAD(P)-bd_dom_sf"/>
</dbReference>
<feature type="transmembrane region" description="Helical" evidence="3">
    <location>
        <begin position="15"/>
        <end position="34"/>
    </location>
</feature>
<evidence type="ECO:0000313" key="6">
    <source>
        <dbReference type="Proteomes" id="UP000799753"/>
    </source>
</evidence>
<dbReference type="CDD" id="cd05259">
    <property type="entry name" value="PCBER_SDR_a"/>
    <property type="match status" value="1"/>
</dbReference>
<name>A0A6A6RLQ0_9PLEO</name>
<dbReference type="InterPro" id="IPR051609">
    <property type="entry name" value="NmrA/Isoflavone_reductase-like"/>
</dbReference>
<dbReference type="Gene3D" id="3.40.50.720">
    <property type="entry name" value="NAD(P)-binding Rossmann-like Domain"/>
    <property type="match status" value="1"/>
</dbReference>
<keyword evidence="6" id="KW-1185">Reference proteome</keyword>
<evidence type="ECO:0000313" key="5">
    <source>
        <dbReference type="EMBL" id="KAF2636539.1"/>
    </source>
</evidence>
<dbReference type="AlphaFoldDB" id="A0A6A6RLQ0"/>
<dbReference type="InterPro" id="IPR008030">
    <property type="entry name" value="NmrA-like"/>
</dbReference>
<keyword evidence="3" id="KW-0812">Transmembrane</keyword>